<evidence type="ECO:0000256" key="7">
    <source>
        <dbReference type="RuleBase" id="RU365041"/>
    </source>
</evidence>
<evidence type="ECO:0000256" key="4">
    <source>
        <dbReference type="ARBA" id="ARBA00022692"/>
    </source>
</evidence>
<keyword evidence="4 7" id="KW-0812">Transmembrane</keyword>
<reference evidence="9 10" key="1">
    <citation type="submission" date="2021-09" db="EMBL/GenBank/DDBJ databases">
        <title>The complete genome sequence of a new microorganism.</title>
        <authorList>
            <person name="Zi Z."/>
        </authorList>
    </citation>
    <scope>NUCLEOTIDE SEQUENCE [LARGE SCALE GENOMIC DNA]</scope>
    <source>
        <strain evidence="9 10">WGZ8</strain>
    </source>
</reference>
<dbReference type="PANTHER" id="PTHR33778">
    <property type="entry name" value="PROTEIN MGTC"/>
    <property type="match status" value="1"/>
</dbReference>
<proteinExistence type="inferred from homology"/>
<evidence type="ECO:0000256" key="1">
    <source>
        <dbReference type="ARBA" id="ARBA00004651"/>
    </source>
</evidence>
<keyword evidence="6 7" id="KW-0472">Membrane</keyword>
<dbReference type="InterPro" id="IPR003416">
    <property type="entry name" value="MgtC/SapB/SrpB/YhiD_fam"/>
</dbReference>
<name>A0ABS7VMX8_9HYPH</name>
<evidence type="ECO:0000259" key="8">
    <source>
        <dbReference type="Pfam" id="PF02308"/>
    </source>
</evidence>
<evidence type="ECO:0000256" key="5">
    <source>
        <dbReference type="ARBA" id="ARBA00022989"/>
    </source>
</evidence>
<feature type="domain" description="MgtC/SapB/SrpB/YhiD N-terminal" evidence="8">
    <location>
        <begin position="15"/>
        <end position="142"/>
    </location>
</feature>
<feature type="transmembrane region" description="Helical" evidence="7">
    <location>
        <begin position="40"/>
        <end position="59"/>
    </location>
</feature>
<feature type="transmembrane region" description="Helical" evidence="7">
    <location>
        <begin position="96"/>
        <end position="114"/>
    </location>
</feature>
<organism evidence="9 10">
    <name type="scientific">Microvirga puerhi</name>
    <dbReference type="NCBI Taxonomy" id="2876078"/>
    <lineage>
        <taxon>Bacteria</taxon>
        <taxon>Pseudomonadati</taxon>
        <taxon>Pseudomonadota</taxon>
        <taxon>Alphaproteobacteria</taxon>
        <taxon>Hyphomicrobiales</taxon>
        <taxon>Methylobacteriaceae</taxon>
        <taxon>Microvirga</taxon>
    </lineage>
</organism>
<feature type="transmembrane region" description="Helical" evidence="7">
    <location>
        <begin position="12"/>
        <end position="28"/>
    </location>
</feature>
<evidence type="ECO:0000256" key="3">
    <source>
        <dbReference type="ARBA" id="ARBA00022475"/>
    </source>
</evidence>
<keyword evidence="3" id="KW-1003">Cell membrane</keyword>
<gene>
    <name evidence="9" type="ORF">K9B37_11290</name>
</gene>
<keyword evidence="7" id="KW-0997">Cell inner membrane</keyword>
<protein>
    <recommendedName>
        <fullName evidence="7">Protein MgtC</fullName>
    </recommendedName>
</protein>
<dbReference type="Proteomes" id="UP000704176">
    <property type="component" value="Unassembled WGS sequence"/>
</dbReference>
<comment type="similarity">
    <text evidence="2 7">Belongs to the MgtC/SapB family.</text>
</comment>
<dbReference type="InterPro" id="IPR049177">
    <property type="entry name" value="MgtC_SapB_SrpB_YhiD_N"/>
</dbReference>
<dbReference type="Pfam" id="PF02308">
    <property type="entry name" value="MgtC"/>
    <property type="match status" value="1"/>
</dbReference>
<evidence type="ECO:0000256" key="6">
    <source>
        <dbReference type="ARBA" id="ARBA00023136"/>
    </source>
</evidence>
<comment type="caution">
    <text evidence="9">The sequence shown here is derived from an EMBL/GenBank/DDBJ whole genome shotgun (WGS) entry which is preliminary data.</text>
</comment>
<feature type="transmembrane region" description="Helical" evidence="7">
    <location>
        <begin position="71"/>
        <end position="89"/>
    </location>
</feature>
<dbReference type="PRINTS" id="PR01837">
    <property type="entry name" value="MGTCSAPBPROT"/>
</dbReference>
<sequence length="159" mass="16825">MDHLSPGTIEIVFRLVVAMLAGMIVGFNRDLKDKPVGMRTLGLVSLSSALLIVSGSVYGGLQFEQASTSRVIQGIMTGLGFLGGGVILRGRRQEEIKGLTTAATVWLAAALGVTAGLGGWLITALGCAFALTLLVFGKPVEDLLDRMFMRRDGSNDSQR</sequence>
<comment type="subcellular location">
    <subcellularLocation>
        <location evidence="7">Cell inner membrane</location>
        <topology evidence="7">Multi-pass membrane protein</topology>
    </subcellularLocation>
    <subcellularLocation>
        <location evidence="1">Cell membrane</location>
        <topology evidence="1">Multi-pass membrane protein</topology>
    </subcellularLocation>
</comment>
<dbReference type="EMBL" id="JAIRBM010000007">
    <property type="protein sequence ID" value="MBZ6076859.1"/>
    <property type="molecule type" value="Genomic_DNA"/>
</dbReference>
<accession>A0ABS7VMX8</accession>
<dbReference type="PANTHER" id="PTHR33778:SF1">
    <property type="entry name" value="MAGNESIUM TRANSPORTER YHID-RELATED"/>
    <property type="match status" value="1"/>
</dbReference>
<keyword evidence="10" id="KW-1185">Reference proteome</keyword>
<evidence type="ECO:0000313" key="10">
    <source>
        <dbReference type="Proteomes" id="UP000704176"/>
    </source>
</evidence>
<evidence type="ECO:0000313" key="9">
    <source>
        <dbReference type="EMBL" id="MBZ6076859.1"/>
    </source>
</evidence>
<evidence type="ECO:0000256" key="2">
    <source>
        <dbReference type="ARBA" id="ARBA00009298"/>
    </source>
</evidence>
<dbReference type="RefSeq" id="WP_224313180.1">
    <property type="nucleotide sequence ID" value="NZ_JAIRBM010000007.1"/>
</dbReference>
<keyword evidence="5 7" id="KW-1133">Transmembrane helix</keyword>